<keyword evidence="1" id="KW-0472">Membrane</keyword>
<dbReference type="RefSeq" id="WP_223469021.1">
    <property type="nucleotide sequence ID" value="NZ_JAFBIL020000005.1"/>
</dbReference>
<feature type="transmembrane region" description="Helical" evidence="1">
    <location>
        <begin position="81"/>
        <end position="102"/>
    </location>
</feature>
<organism evidence="2 3">
    <name type="scientific">Massilia soli</name>
    <dbReference type="NCBI Taxonomy" id="2792854"/>
    <lineage>
        <taxon>Bacteria</taxon>
        <taxon>Pseudomonadati</taxon>
        <taxon>Pseudomonadota</taxon>
        <taxon>Betaproteobacteria</taxon>
        <taxon>Burkholderiales</taxon>
        <taxon>Oxalobacteraceae</taxon>
        <taxon>Telluria group</taxon>
        <taxon>Massilia</taxon>
    </lineage>
</organism>
<accession>A0ABS7SRH5</accession>
<proteinExistence type="predicted"/>
<dbReference type="Proteomes" id="UP000809349">
    <property type="component" value="Unassembled WGS sequence"/>
</dbReference>
<reference evidence="2 3" key="1">
    <citation type="submission" date="2021-08" db="EMBL/GenBank/DDBJ databases">
        <title>Massilia sp. R798.</title>
        <authorList>
            <person name="Baek J.H."/>
            <person name="Jung H.S."/>
            <person name="Kim K.R."/>
            <person name="Jeon C.O."/>
        </authorList>
    </citation>
    <scope>NUCLEOTIDE SEQUENCE [LARGE SCALE GENOMIC DNA]</scope>
    <source>
        <strain evidence="2 3">R798</strain>
    </source>
</reference>
<dbReference type="EMBL" id="JAFBIL020000005">
    <property type="protein sequence ID" value="MBZ2208544.1"/>
    <property type="molecule type" value="Genomic_DNA"/>
</dbReference>
<keyword evidence="1" id="KW-0812">Transmembrane</keyword>
<evidence type="ECO:0000256" key="1">
    <source>
        <dbReference type="SAM" id="Phobius"/>
    </source>
</evidence>
<evidence type="ECO:0000313" key="2">
    <source>
        <dbReference type="EMBL" id="MBZ2208544.1"/>
    </source>
</evidence>
<name>A0ABS7SRH5_9BURK</name>
<keyword evidence="1" id="KW-1133">Transmembrane helix</keyword>
<feature type="transmembrane region" description="Helical" evidence="1">
    <location>
        <begin position="58"/>
        <end position="75"/>
    </location>
</feature>
<gene>
    <name evidence="2" type="ORF">I4X03_014865</name>
</gene>
<protein>
    <recommendedName>
        <fullName evidence="4">MFS transporter</fullName>
    </recommendedName>
</protein>
<sequence length="103" mass="10902">MTLVTLRPGKINTNVGASKVLLCDARDGACAYSKTSAPELKAGRKIPSDAQQNRGSPAMYFYDFLLPAFVGFLVGKSGGSLYEYALAWSLAAVICVLAIIALL</sequence>
<evidence type="ECO:0000313" key="3">
    <source>
        <dbReference type="Proteomes" id="UP000809349"/>
    </source>
</evidence>
<comment type="caution">
    <text evidence="2">The sequence shown here is derived from an EMBL/GenBank/DDBJ whole genome shotgun (WGS) entry which is preliminary data.</text>
</comment>
<keyword evidence="3" id="KW-1185">Reference proteome</keyword>
<evidence type="ECO:0008006" key="4">
    <source>
        <dbReference type="Google" id="ProtNLM"/>
    </source>
</evidence>